<dbReference type="SUPFAM" id="SSF48726">
    <property type="entry name" value="Immunoglobulin"/>
    <property type="match status" value="1"/>
</dbReference>
<protein>
    <submittedName>
        <fullName evidence="11">HLA class II histocompatibility antigen, DP beta 1 chain-like</fullName>
    </submittedName>
</protein>
<keyword evidence="9" id="KW-1133">Transmembrane helix</keyword>
<dbReference type="GO" id="GO:0003777">
    <property type="term" value="F:microtubule motor activity"/>
    <property type="evidence" value="ECO:0007669"/>
    <property type="project" value="InterPro"/>
</dbReference>
<feature type="binding site" evidence="7">
    <location>
        <begin position="138"/>
        <end position="145"/>
    </location>
    <ligand>
        <name>ATP</name>
        <dbReference type="ChEBI" id="CHEBI:30616"/>
    </ligand>
</feature>
<reference evidence="11 12" key="1">
    <citation type="journal article" date="2012" name="Genome Biol.">
        <title>Sequencing three crocodilian genomes to illuminate the evolution of archosaurs and amniotes.</title>
        <authorList>
            <person name="St John J.A."/>
            <person name="Braun E.L."/>
            <person name="Isberg S.R."/>
            <person name="Miles L.G."/>
            <person name="Chong A.Y."/>
            <person name="Gongora J."/>
            <person name="Dalzell P."/>
            <person name="Moran C."/>
            <person name="Bed'hom B."/>
            <person name="Abzhanov A."/>
            <person name="Burgess S.C."/>
            <person name="Cooksey A.M."/>
            <person name="Castoe T.A."/>
            <person name="Crawford N.G."/>
            <person name="Densmore L.D."/>
            <person name="Drew J.C."/>
            <person name="Edwards S.V."/>
            <person name="Faircloth B.C."/>
            <person name="Fujita M.K."/>
            <person name="Greenwold M.J."/>
            <person name="Hoffmann F.G."/>
            <person name="Howard J.M."/>
            <person name="Iguchi T."/>
            <person name="Janes D.E."/>
            <person name="Khan S.Y."/>
            <person name="Kohno S."/>
            <person name="de Koning A.J."/>
            <person name="Lance S.L."/>
            <person name="McCarthy F.M."/>
            <person name="McCormack J.E."/>
            <person name="Merchant M.E."/>
            <person name="Peterson D.G."/>
            <person name="Pollock D.D."/>
            <person name="Pourmand N."/>
            <person name="Raney B.J."/>
            <person name="Roessler K.A."/>
            <person name="Sanford J.R."/>
            <person name="Sawyer R.H."/>
            <person name="Schmidt C.J."/>
            <person name="Triplett E.W."/>
            <person name="Tuberville T.D."/>
            <person name="Venegas-Anaya M."/>
            <person name="Howard J.T."/>
            <person name="Jarvis E.D."/>
            <person name="Guillette L.J.Jr."/>
            <person name="Glenn T.C."/>
            <person name="Green R.E."/>
            <person name="Ray D.A."/>
        </authorList>
    </citation>
    <scope>NUCLEOTIDE SEQUENCE [LARGE SCALE GENOMIC DNA]</scope>
    <source>
        <strain evidence="11">KSC_2009_1</strain>
    </source>
</reference>
<dbReference type="InterPro" id="IPR003597">
    <property type="entry name" value="Ig_C1-set"/>
</dbReference>
<dbReference type="AlphaFoldDB" id="A0A151N7R3"/>
<dbReference type="InterPro" id="IPR036179">
    <property type="entry name" value="Ig-like_dom_sf"/>
</dbReference>
<evidence type="ECO:0000256" key="1">
    <source>
        <dbReference type="ARBA" id="ARBA00004245"/>
    </source>
</evidence>
<evidence type="ECO:0000256" key="8">
    <source>
        <dbReference type="SAM" id="MobiDB-lite"/>
    </source>
</evidence>
<dbReference type="InterPro" id="IPR036961">
    <property type="entry name" value="Kinesin_motor_dom_sf"/>
</dbReference>
<dbReference type="InterPro" id="IPR027640">
    <property type="entry name" value="Kinesin-like_fam"/>
</dbReference>
<evidence type="ECO:0000256" key="7">
    <source>
        <dbReference type="PROSITE-ProRule" id="PRU00283"/>
    </source>
</evidence>
<proteinExistence type="inferred from homology"/>
<dbReference type="PANTHER" id="PTHR47972:SF45">
    <property type="entry name" value="PROTEIN CLARET SEGREGATIONAL"/>
    <property type="match status" value="1"/>
</dbReference>
<evidence type="ECO:0000256" key="3">
    <source>
        <dbReference type="ARBA" id="ARBA00022741"/>
    </source>
</evidence>
<dbReference type="SMART" id="SM00129">
    <property type="entry name" value="KISc"/>
    <property type="match status" value="1"/>
</dbReference>
<evidence type="ECO:0000256" key="2">
    <source>
        <dbReference type="ARBA" id="ARBA00022701"/>
    </source>
</evidence>
<organism evidence="11 12">
    <name type="scientific">Alligator mississippiensis</name>
    <name type="common">American alligator</name>
    <dbReference type="NCBI Taxonomy" id="8496"/>
    <lineage>
        <taxon>Eukaryota</taxon>
        <taxon>Metazoa</taxon>
        <taxon>Chordata</taxon>
        <taxon>Craniata</taxon>
        <taxon>Vertebrata</taxon>
        <taxon>Euteleostomi</taxon>
        <taxon>Archelosauria</taxon>
        <taxon>Archosauria</taxon>
        <taxon>Crocodylia</taxon>
        <taxon>Alligatoridae</taxon>
        <taxon>Alligatorinae</taxon>
        <taxon>Alligator</taxon>
    </lineage>
</organism>
<comment type="similarity">
    <text evidence="7">Belongs to the TRAFAC class myosin-kinesin ATPase superfamily. Kinesin family.</text>
</comment>
<sequence length="211" mass="22865">MQNGDWTFQILVMLEMTPRSGDVYTCQVEHSSLPSPITVLCEAQSDSARSKMLTGVGGFVLGLIFLVLGLLVYLKNKKGGSGFLGSPTSGAAVKATRSTTSASTAFPPACSQAEVFEEIAQLVQSALDGYHVCIFAYGQTGSGKTYTMEGPDNLDQETLGMIPQAMRQVFQGTREPEPKGWETYRKELGEDPMTGRLEFKTRKSAEDSLKT</sequence>
<dbReference type="InterPro" id="IPR013783">
    <property type="entry name" value="Ig-like_fold"/>
</dbReference>
<evidence type="ECO:0000256" key="5">
    <source>
        <dbReference type="ARBA" id="ARBA00023175"/>
    </source>
</evidence>
<keyword evidence="12" id="KW-1185">Reference proteome</keyword>
<evidence type="ECO:0000259" key="10">
    <source>
        <dbReference type="PROSITE" id="PS50067"/>
    </source>
</evidence>
<keyword evidence="5 7" id="KW-0505">Motor protein</keyword>
<evidence type="ECO:0000313" key="11">
    <source>
        <dbReference type="EMBL" id="KYO32860.1"/>
    </source>
</evidence>
<dbReference type="InterPro" id="IPR003006">
    <property type="entry name" value="Ig/MHC_CS"/>
</dbReference>
<accession>A0A151N7R3</accession>
<evidence type="ECO:0000256" key="9">
    <source>
        <dbReference type="SAM" id="Phobius"/>
    </source>
</evidence>
<dbReference type="GO" id="GO:0008017">
    <property type="term" value="F:microtubule binding"/>
    <property type="evidence" value="ECO:0007669"/>
    <property type="project" value="InterPro"/>
</dbReference>
<dbReference type="GO" id="GO:0005874">
    <property type="term" value="C:microtubule"/>
    <property type="evidence" value="ECO:0007669"/>
    <property type="project" value="UniProtKB-KW"/>
</dbReference>
<keyword evidence="4 7" id="KW-0067">ATP-binding</keyword>
<name>A0A151N7R3_ALLMI</name>
<dbReference type="InterPro" id="IPR001752">
    <property type="entry name" value="Kinesin_motor_dom"/>
</dbReference>
<dbReference type="PANTHER" id="PTHR47972">
    <property type="entry name" value="KINESIN-LIKE PROTEIN KLP-3"/>
    <property type="match status" value="1"/>
</dbReference>
<dbReference type="InterPro" id="IPR027417">
    <property type="entry name" value="P-loop_NTPase"/>
</dbReference>
<dbReference type="Pfam" id="PF00225">
    <property type="entry name" value="Kinesin"/>
    <property type="match status" value="1"/>
</dbReference>
<gene>
    <name evidence="11" type="ORF">Y1Q_0004980</name>
</gene>
<keyword evidence="6" id="KW-0963">Cytoplasm</keyword>
<feature type="compositionally biased region" description="Basic and acidic residues" evidence="8">
    <location>
        <begin position="197"/>
        <end position="211"/>
    </location>
</feature>
<dbReference type="GO" id="GO:0007018">
    <property type="term" value="P:microtubule-based movement"/>
    <property type="evidence" value="ECO:0007669"/>
    <property type="project" value="InterPro"/>
</dbReference>
<dbReference type="SUPFAM" id="SSF52540">
    <property type="entry name" value="P-loop containing nucleoside triphosphate hydrolases"/>
    <property type="match status" value="1"/>
</dbReference>
<dbReference type="Gene3D" id="2.60.40.10">
    <property type="entry name" value="Immunoglobulins"/>
    <property type="match status" value="1"/>
</dbReference>
<feature type="transmembrane region" description="Helical" evidence="9">
    <location>
        <begin position="52"/>
        <end position="74"/>
    </location>
</feature>
<evidence type="ECO:0000256" key="4">
    <source>
        <dbReference type="ARBA" id="ARBA00022840"/>
    </source>
</evidence>
<keyword evidence="9" id="KW-0812">Transmembrane</keyword>
<dbReference type="Proteomes" id="UP000050525">
    <property type="component" value="Unassembled WGS sequence"/>
</dbReference>
<keyword evidence="2" id="KW-0493">Microtubule</keyword>
<feature type="region of interest" description="Disordered" evidence="8">
    <location>
        <begin position="187"/>
        <end position="211"/>
    </location>
</feature>
<comment type="caution">
    <text evidence="11">The sequence shown here is derived from an EMBL/GenBank/DDBJ whole genome shotgun (WGS) entry which is preliminary data.</text>
</comment>
<dbReference type="PROSITE" id="PS50067">
    <property type="entry name" value="KINESIN_MOTOR_2"/>
    <property type="match status" value="1"/>
</dbReference>
<feature type="domain" description="Kinesin motor" evidence="10">
    <location>
        <begin position="69"/>
        <end position="211"/>
    </location>
</feature>
<dbReference type="Gene3D" id="3.40.850.10">
    <property type="entry name" value="Kinesin motor domain"/>
    <property type="match status" value="1"/>
</dbReference>
<evidence type="ECO:0000256" key="6">
    <source>
        <dbReference type="ARBA" id="ARBA00023212"/>
    </source>
</evidence>
<evidence type="ECO:0000313" key="12">
    <source>
        <dbReference type="Proteomes" id="UP000050525"/>
    </source>
</evidence>
<dbReference type="Pfam" id="PF07654">
    <property type="entry name" value="C1-set"/>
    <property type="match status" value="1"/>
</dbReference>
<dbReference type="PROSITE" id="PS00290">
    <property type="entry name" value="IG_MHC"/>
    <property type="match status" value="1"/>
</dbReference>
<keyword evidence="6" id="KW-0206">Cytoskeleton</keyword>
<keyword evidence="3 7" id="KW-0547">Nucleotide-binding</keyword>
<dbReference type="EMBL" id="AKHW03003855">
    <property type="protein sequence ID" value="KYO32860.1"/>
    <property type="molecule type" value="Genomic_DNA"/>
</dbReference>
<comment type="subcellular location">
    <subcellularLocation>
        <location evidence="1">Cytoplasm</location>
        <location evidence="1">Cytoskeleton</location>
    </subcellularLocation>
</comment>
<keyword evidence="9" id="KW-0472">Membrane</keyword>
<dbReference type="GO" id="GO:0005524">
    <property type="term" value="F:ATP binding"/>
    <property type="evidence" value="ECO:0007669"/>
    <property type="project" value="UniProtKB-UniRule"/>
</dbReference>